<name>A0A5C1AC12_9BACT</name>
<dbReference type="InterPro" id="IPR052893">
    <property type="entry name" value="TCS_response_regulator"/>
</dbReference>
<dbReference type="EMBL" id="CP042425">
    <property type="protein sequence ID" value="QEL15576.1"/>
    <property type="molecule type" value="Genomic_DNA"/>
</dbReference>
<dbReference type="SUPFAM" id="SSF52172">
    <property type="entry name" value="CheY-like"/>
    <property type="match status" value="1"/>
</dbReference>
<gene>
    <name evidence="3" type="ORF">PX52LOC_02501</name>
</gene>
<dbReference type="Pfam" id="PF00072">
    <property type="entry name" value="Response_reg"/>
    <property type="match status" value="1"/>
</dbReference>
<dbReference type="PANTHER" id="PTHR44520">
    <property type="entry name" value="RESPONSE REGULATOR RCP1-RELATED"/>
    <property type="match status" value="1"/>
</dbReference>
<dbReference type="Gene3D" id="3.40.50.2300">
    <property type="match status" value="1"/>
</dbReference>
<organism evidence="3 4">
    <name type="scientific">Limnoglobus roseus</name>
    <dbReference type="NCBI Taxonomy" id="2598579"/>
    <lineage>
        <taxon>Bacteria</taxon>
        <taxon>Pseudomonadati</taxon>
        <taxon>Planctomycetota</taxon>
        <taxon>Planctomycetia</taxon>
        <taxon>Gemmatales</taxon>
        <taxon>Gemmataceae</taxon>
        <taxon>Limnoglobus</taxon>
    </lineage>
</organism>
<feature type="domain" description="Response regulatory" evidence="2">
    <location>
        <begin position="6"/>
        <end position="132"/>
    </location>
</feature>
<dbReference type="PROSITE" id="PS50110">
    <property type="entry name" value="RESPONSE_REGULATORY"/>
    <property type="match status" value="1"/>
</dbReference>
<dbReference type="InterPro" id="IPR011006">
    <property type="entry name" value="CheY-like_superfamily"/>
</dbReference>
<protein>
    <submittedName>
        <fullName evidence="3">Response regulator</fullName>
    </submittedName>
</protein>
<accession>A0A5C1AC12</accession>
<evidence type="ECO:0000313" key="4">
    <source>
        <dbReference type="Proteomes" id="UP000324974"/>
    </source>
</evidence>
<dbReference type="PANTHER" id="PTHR44520:SF2">
    <property type="entry name" value="RESPONSE REGULATOR RCP1"/>
    <property type="match status" value="1"/>
</dbReference>
<feature type="modified residue" description="4-aspartylphosphate" evidence="1">
    <location>
        <position position="65"/>
    </location>
</feature>
<dbReference type="CDD" id="cd17557">
    <property type="entry name" value="REC_Rcp-like"/>
    <property type="match status" value="1"/>
</dbReference>
<dbReference type="InterPro" id="IPR001789">
    <property type="entry name" value="Sig_transdc_resp-reg_receiver"/>
</dbReference>
<keyword evidence="4" id="KW-1185">Reference proteome</keyword>
<reference evidence="4" key="1">
    <citation type="submission" date="2019-08" db="EMBL/GenBank/DDBJ databases">
        <title>Limnoglobus roseus gen. nov., sp. nov., a novel freshwater planctomycete with a giant genome from the family Gemmataceae.</title>
        <authorList>
            <person name="Kulichevskaya I.S."/>
            <person name="Naumoff D.G."/>
            <person name="Miroshnikov K."/>
            <person name="Ivanova A."/>
            <person name="Philippov D.A."/>
            <person name="Hakobyan A."/>
            <person name="Rijpstra I.C."/>
            <person name="Sinninghe Damste J.S."/>
            <person name="Liesack W."/>
            <person name="Dedysh S.N."/>
        </authorList>
    </citation>
    <scope>NUCLEOTIDE SEQUENCE [LARGE SCALE GENOMIC DNA]</scope>
    <source>
        <strain evidence="4">PX52</strain>
    </source>
</reference>
<evidence type="ECO:0000259" key="2">
    <source>
        <dbReference type="PROSITE" id="PS50110"/>
    </source>
</evidence>
<evidence type="ECO:0000256" key="1">
    <source>
        <dbReference type="PROSITE-ProRule" id="PRU00169"/>
    </source>
</evidence>
<dbReference type="SMART" id="SM00448">
    <property type="entry name" value="REC"/>
    <property type="match status" value="1"/>
</dbReference>
<sequence>MVANRTILLVEDSDADSEATVRALGRCVGSPAVYRCADGDSALTFLRQLDRVDGLASRPAVILLDLNLPGTDGREVLEQIKADDALKHIPVVILTTSAASADVAFCYRHGASGYIVKPVDLAKFAARVQQFHAYWFEAVEPSTA</sequence>
<proteinExistence type="predicted"/>
<dbReference type="Proteomes" id="UP000324974">
    <property type="component" value="Chromosome"/>
</dbReference>
<dbReference type="GO" id="GO:0000160">
    <property type="term" value="P:phosphorelay signal transduction system"/>
    <property type="evidence" value="ECO:0007669"/>
    <property type="project" value="InterPro"/>
</dbReference>
<dbReference type="KEGG" id="lrs:PX52LOC_02501"/>
<evidence type="ECO:0000313" key="3">
    <source>
        <dbReference type="EMBL" id="QEL15576.1"/>
    </source>
</evidence>
<dbReference type="RefSeq" id="WP_218575341.1">
    <property type="nucleotide sequence ID" value="NZ_CP042425.1"/>
</dbReference>
<keyword evidence="1" id="KW-0597">Phosphoprotein</keyword>
<dbReference type="AlphaFoldDB" id="A0A5C1AC12"/>